<evidence type="ECO:0000256" key="1">
    <source>
        <dbReference type="ARBA" id="ARBA00004571"/>
    </source>
</evidence>
<sequence>MNKALLLTVALGCVVQSAYAEFRPINSESTHDAFPMPQAVLQNQISGVVSDTNGPLSGVTVAVVGSTTVVQTDEKGAFRLQAPVGSSLRFSAVGYKSKDVAASSNALSVLLESDDTALDEVVVTALGIKREKKALGYAVQDIKSDELMKNKNPNLINSLNGKIAGLNITNSGGSPGASASIIIRGGTSLERDNQPLFVIDGMPMDNSTGVGDMSAFDGNTNIATTNSNRAMDVNPDDIESISVLKGPTAAALYGIRAAAGAIVITTKRGKEGVTSLGISSRFGANWVNKLPAQQGQFKQGSNLDGNYTEESNLSWGNPFTAGETIYNNLEDFFQTGITYDNNFNVTGGNAKGNFYLSGGNIKQTGIVPTTDYERTNFRLNAEQKLGIFTFGANGSFSNANTTKTLTGTGLYGSGGNGYMESIIAWPRNLDMMDWENPNGSQKLLFPDIPLEDNIDNPYWTIYRNPQTDKTNRFLGTFYTQAKLASWLDATYRFGVDNYTSVYDTKISAGSSVIEEYQKGMISQNIRQYNFLTHNFLLNFHKVVAEDWDFNVLLGAATEDSYAKSSATRAQNFIIPGFYAFNNAADIDKFAYDNVTRIRRAGVYGDLKVGYKDIIYLGATLRNDWSSTLPKANQSFMYPSFSGSLIFTELFEKNTILSYGKIRSSWASVGKDAPAYRTKTYLSNPLNTVGGGVINQYTLGNGVLIPEKTQSFEVGADLKFFRDKLGLEVTYYDNKSVDQILSPRVDNATGGILKYVNAGTLQNKGVEVTVNTMPIKRANFSWDVALNFSHNTGRVQDLPGDISILYVTDVQVAGGQAASFENGDFMAISGRTWVTDEAGNYILNWDTGLPTVNTTLKQVGNREPDFIGGLNNSLTFKNWNLSFLFDFRKGGDILNGTEYLLTFNGLSAQTANRGNTITLSGVARNPATGDYENVTREVVADQKYYQQYFSQQTTNFIENVNWLRLRSVNLTYDISKSLLARSKFIKGATLNLNATNLLLFTNYSGMDPETSAAGAGVVGSGSVGIDYAGVPNTRSVTFGVNLKF</sequence>
<dbReference type="NCBIfam" id="TIGR04056">
    <property type="entry name" value="OMP_RagA_SusC"/>
    <property type="match status" value="1"/>
</dbReference>
<dbReference type="Gene3D" id="2.60.40.1120">
    <property type="entry name" value="Carboxypeptidase-like, regulatory domain"/>
    <property type="match status" value="1"/>
</dbReference>
<dbReference type="SUPFAM" id="SSF49464">
    <property type="entry name" value="Carboxypeptidase regulatory domain-like"/>
    <property type="match status" value="1"/>
</dbReference>
<name>A0ABY7WKU7_9SPHI</name>
<gene>
    <name evidence="10" type="ORF">PQ465_00745</name>
</gene>
<dbReference type="Pfam" id="PF07715">
    <property type="entry name" value="Plug"/>
    <property type="match status" value="1"/>
</dbReference>
<feature type="chain" id="PRO_5047470272" evidence="8">
    <location>
        <begin position="21"/>
        <end position="1043"/>
    </location>
</feature>
<dbReference type="InterPro" id="IPR037066">
    <property type="entry name" value="Plug_dom_sf"/>
</dbReference>
<dbReference type="Gene3D" id="2.170.130.10">
    <property type="entry name" value="TonB-dependent receptor, plug domain"/>
    <property type="match status" value="1"/>
</dbReference>
<dbReference type="SUPFAM" id="SSF56935">
    <property type="entry name" value="Porins"/>
    <property type="match status" value="1"/>
</dbReference>
<dbReference type="RefSeq" id="WP_274267648.1">
    <property type="nucleotide sequence ID" value="NZ_CP117880.1"/>
</dbReference>
<keyword evidence="6 7" id="KW-0998">Cell outer membrane</keyword>
<dbReference type="InterPro" id="IPR012910">
    <property type="entry name" value="Plug_dom"/>
</dbReference>
<keyword evidence="8" id="KW-0732">Signal</keyword>
<comment type="similarity">
    <text evidence="7">Belongs to the TonB-dependent receptor family.</text>
</comment>
<dbReference type="InterPro" id="IPR039426">
    <property type="entry name" value="TonB-dep_rcpt-like"/>
</dbReference>
<comment type="subcellular location">
    <subcellularLocation>
        <location evidence="1 7">Cell outer membrane</location>
        <topology evidence="1 7">Multi-pass membrane protein</topology>
    </subcellularLocation>
</comment>
<evidence type="ECO:0000256" key="4">
    <source>
        <dbReference type="ARBA" id="ARBA00022692"/>
    </source>
</evidence>
<accession>A0ABY7WKU7</accession>
<evidence type="ECO:0000256" key="5">
    <source>
        <dbReference type="ARBA" id="ARBA00023136"/>
    </source>
</evidence>
<evidence type="ECO:0000313" key="11">
    <source>
        <dbReference type="Proteomes" id="UP001221558"/>
    </source>
</evidence>
<feature type="signal peptide" evidence="8">
    <location>
        <begin position="1"/>
        <end position="20"/>
    </location>
</feature>
<dbReference type="NCBIfam" id="TIGR04057">
    <property type="entry name" value="SusC_RagA_signa"/>
    <property type="match status" value="1"/>
</dbReference>
<evidence type="ECO:0000259" key="9">
    <source>
        <dbReference type="Pfam" id="PF07715"/>
    </source>
</evidence>
<protein>
    <submittedName>
        <fullName evidence="10">SusC/RagA family TonB-linked outer membrane protein</fullName>
    </submittedName>
</protein>
<evidence type="ECO:0000256" key="7">
    <source>
        <dbReference type="PROSITE-ProRule" id="PRU01360"/>
    </source>
</evidence>
<dbReference type="Gene3D" id="2.40.170.20">
    <property type="entry name" value="TonB-dependent receptor, beta-barrel domain"/>
    <property type="match status" value="1"/>
</dbReference>
<evidence type="ECO:0000256" key="3">
    <source>
        <dbReference type="ARBA" id="ARBA00022452"/>
    </source>
</evidence>
<keyword evidence="4 7" id="KW-0812">Transmembrane</keyword>
<dbReference type="Pfam" id="PF13715">
    <property type="entry name" value="CarbopepD_reg_2"/>
    <property type="match status" value="1"/>
</dbReference>
<dbReference type="InterPro" id="IPR036942">
    <property type="entry name" value="Beta-barrel_TonB_sf"/>
</dbReference>
<dbReference type="EMBL" id="CP117880">
    <property type="protein sequence ID" value="WDF68920.1"/>
    <property type="molecule type" value="Genomic_DNA"/>
</dbReference>
<dbReference type="InterPro" id="IPR023996">
    <property type="entry name" value="TonB-dep_OMP_SusC/RagA"/>
</dbReference>
<keyword evidence="2 7" id="KW-0813">Transport</keyword>
<reference evidence="10 11" key="1">
    <citation type="submission" date="2023-02" db="EMBL/GenBank/DDBJ databases">
        <title>Genome sequence of Sphingobacterium sp. KACC 22765.</title>
        <authorList>
            <person name="Kim S."/>
            <person name="Heo J."/>
            <person name="Kwon S.-W."/>
        </authorList>
    </citation>
    <scope>NUCLEOTIDE SEQUENCE [LARGE SCALE GENOMIC DNA]</scope>
    <source>
        <strain evidence="10 11">KACC 22765</strain>
    </source>
</reference>
<feature type="domain" description="TonB-dependent receptor plug" evidence="9">
    <location>
        <begin position="133"/>
        <end position="261"/>
    </location>
</feature>
<evidence type="ECO:0000313" key="10">
    <source>
        <dbReference type="EMBL" id="WDF68920.1"/>
    </source>
</evidence>
<keyword evidence="11" id="KW-1185">Reference proteome</keyword>
<keyword evidence="5 7" id="KW-0472">Membrane</keyword>
<dbReference type="Proteomes" id="UP001221558">
    <property type="component" value="Chromosome"/>
</dbReference>
<organism evidence="10 11">
    <name type="scientific">Sphingobacterium oryzagri</name>
    <dbReference type="NCBI Taxonomy" id="3025669"/>
    <lineage>
        <taxon>Bacteria</taxon>
        <taxon>Pseudomonadati</taxon>
        <taxon>Bacteroidota</taxon>
        <taxon>Sphingobacteriia</taxon>
        <taxon>Sphingobacteriales</taxon>
        <taxon>Sphingobacteriaceae</taxon>
        <taxon>Sphingobacterium</taxon>
    </lineage>
</organism>
<evidence type="ECO:0000256" key="6">
    <source>
        <dbReference type="ARBA" id="ARBA00023237"/>
    </source>
</evidence>
<dbReference type="PROSITE" id="PS52016">
    <property type="entry name" value="TONB_DEPENDENT_REC_3"/>
    <property type="match status" value="1"/>
</dbReference>
<dbReference type="InterPro" id="IPR008969">
    <property type="entry name" value="CarboxyPept-like_regulatory"/>
</dbReference>
<evidence type="ECO:0000256" key="8">
    <source>
        <dbReference type="SAM" id="SignalP"/>
    </source>
</evidence>
<evidence type="ECO:0000256" key="2">
    <source>
        <dbReference type="ARBA" id="ARBA00022448"/>
    </source>
</evidence>
<proteinExistence type="inferred from homology"/>
<dbReference type="InterPro" id="IPR023997">
    <property type="entry name" value="TonB-dep_OMP_SusC/RagA_CS"/>
</dbReference>
<keyword evidence="3 7" id="KW-1134">Transmembrane beta strand</keyword>